<proteinExistence type="predicted"/>
<dbReference type="AlphaFoldDB" id="A0A0A9ESF3"/>
<reference evidence="1" key="2">
    <citation type="journal article" date="2015" name="Data Brief">
        <title>Shoot transcriptome of the giant reed, Arundo donax.</title>
        <authorList>
            <person name="Barrero R.A."/>
            <person name="Guerrero F.D."/>
            <person name="Moolhuijzen P."/>
            <person name="Goolsby J.A."/>
            <person name="Tidwell J."/>
            <person name="Bellgard S.E."/>
            <person name="Bellgard M.I."/>
        </authorList>
    </citation>
    <scope>NUCLEOTIDE SEQUENCE</scope>
    <source>
        <tissue evidence="1">Shoot tissue taken approximately 20 cm above the soil surface</tissue>
    </source>
</reference>
<reference evidence="1" key="1">
    <citation type="submission" date="2014-09" db="EMBL/GenBank/DDBJ databases">
        <authorList>
            <person name="Magalhaes I.L.F."/>
            <person name="Oliveira U."/>
            <person name="Santos F.R."/>
            <person name="Vidigal T.H.D.A."/>
            <person name="Brescovit A.D."/>
            <person name="Santos A.J."/>
        </authorList>
    </citation>
    <scope>NUCLEOTIDE SEQUENCE</scope>
    <source>
        <tissue evidence="1">Shoot tissue taken approximately 20 cm above the soil surface</tissue>
    </source>
</reference>
<dbReference type="EMBL" id="GBRH01197075">
    <property type="protein sequence ID" value="JAE00821.1"/>
    <property type="molecule type" value="Transcribed_RNA"/>
</dbReference>
<protein>
    <submittedName>
        <fullName evidence="1">Uncharacterized protein</fullName>
    </submittedName>
</protein>
<evidence type="ECO:0000313" key="1">
    <source>
        <dbReference type="EMBL" id="JAE00821.1"/>
    </source>
</evidence>
<organism evidence="1">
    <name type="scientific">Arundo donax</name>
    <name type="common">Giant reed</name>
    <name type="synonym">Donax arundinaceus</name>
    <dbReference type="NCBI Taxonomy" id="35708"/>
    <lineage>
        <taxon>Eukaryota</taxon>
        <taxon>Viridiplantae</taxon>
        <taxon>Streptophyta</taxon>
        <taxon>Embryophyta</taxon>
        <taxon>Tracheophyta</taxon>
        <taxon>Spermatophyta</taxon>
        <taxon>Magnoliopsida</taxon>
        <taxon>Liliopsida</taxon>
        <taxon>Poales</taxon>
        <taxon>Poaceae</taxon>
        <taxon>PACMAD clade</taxon>
        <taxon>Arundinoideae</taxon>
        <taxon>Arundineae</taxon>
        <taxon>Arundo</taxon>
    </lineage>
</organism>
<name>A0A0A9ESF3_ARUDO</name>
<sequence>MDLASIPSTVQVLLTIPRFTHTCVRTCNFSWNRMMSY</sequence>
<accession>A0A0A9ESF3</accession>